<evidence type="ECO:0000313" key="1">
    <source>
        <dbReference type="EMBL" id="GAE17961.1"/>
    </source>
</evidence>
<proteinExistence type="predicted"/>
<comment type="caution">
    <text evidence="1">The sequence shown here is derived from an EMBL/GenBank/DDBJ whole genome shotgun (WGS) entry which is preliminary data.</text>
</comment>
<protein>
    <submittedName>
        <fullName evidence="1">Uncharacterized protein</fullName>
    </submittedName>
</protein>
<organism evidence="1 2">
    <name type="scientific">Bacteroides pyogenes DSM 20611 = JCM 6294</name>
    <dbReference type="NCBI Taxonomy" id="1121100"/>
    <lineage>
        <taxon>Bacteria</taxon>
        <taxon>Pseudomonadati</taxon>
        <taxon>Bacteroidota</taxon>
        <taxon>Bacteroidia</taxon>
        <taxon>Bacteroidales</taxon>
        <taxon>Bacteroidaceae</taxon>
        <taxon>Bacteroides</taxon>
    </lineage>
</organism>
<sequence length="53" mass="6149">MKTCSFYQCSLKAILHYYTILHPVAKESGKLLIVSVLPKKRAFHKLLSCFFDM</sequence>
<gene>
    <name evidence="1" type="ORF">JCM6294_787</name>
</gene>
<dbReference type="EMBL" id="BAIR01000004">
    <property type="protein sequence ID" value="GAE17961.1"/>
    <property type="molecule type" value="Genomic_DNA"/>
</dbReference>
<evidence type="ECO:0000313" key="2">
    <source>
        <dbReference type="Proteomes" id="UP000018842"/>
    </source>
</evidence>
<name>W4PDV0_9BACE</name>
<dbReference type="AlphaFoldDB" id="W4PDV0"/>
<accession>W4PDV0</accession>
<reference evidence="2" key="1">
    <citation type="journal article" date="2014" name="Genome">
        <title>Draft Genome Sequences of Three Strains of Bacteroides pyogenes Isolated from a Cat and Swine.</title>
        <authorList>
            <person name="Sakamoto M."/>
            <person name="Oshima K."/>
            <person name="Suda W."/>
            <person name="Kitamura K."/>
            <person name="Iida T."/>
            <person name="Hattori M."/>
            <person name="Ohkuma M."/>
        </authorList>
    </citation>
    <scope>NUCLEOTIDE SEQUENCE [LARGE SCALE GENOMIC DNA]</scope>
    <source>
        <strain evidence="2">JCM 6294</strain>
    </source>
</reference>
<dbReference type="Proteomes" id="UP000018842">
    <property type="component" value="Unassembled WGS sequence"/>
</dbReference>